<dbReference type="CDD" id="cd22157">
    <property type="entry name" value="F-box_AtFBW1-like"/>
    <property type="match status" value="1"/>
</dbReference>
<evidence type="ECO:0000256" key="1">
    <source>
        <dbReference type="SAM" id="MobiDB-lite"/>
    </source>
</evidence>
<reference evidence="4" key="1">
    <citation type="journal article" date="2020" name="Nat. Commun.">
        <title>Genome assembly of wild tea tree DASZ reveals pedigree and selection history of tea varieties.</title>
        <authorList>
            <person name="Zhang W."/>
            <person name="Zhang Y."/>
            <person name="Qiu H."/>
            <person name="Guo Y."/>
            <person name="Wan H."/>
            <person name="Zhang X."/>
            <person name="Scossa F."/>
            <person name="Alseekh S."/>
            <person name="Zhang Q."/>
            <person name="Wang P."/>
            <person name="Xu L."/>
            <person name="Schmidt M.H."/>
            <person name="Jia X."/>
            <person name="Li D."/>
            <person name="Zhu A."/>
            <person name="Guo F."/>
            <person name="Chen W."/>
            <person name="Ni D."/>
            <person name="Usadel B."/>
            <person name="Fernie A.R."/>
            <person name="Wen W."/>
        </authorList>
    </citation>
    <scope>NUCLEOTIDE SEQUENCE [LARGE SCALE GENOMIC DNA]</scope>
    <source>
        <strain evidence="4">cv. G240</strain>
    </source>
</reference>
<sequence length="470" mass="54397">MQTLDVQTDSRNKKERRRRRRRRTTTTTSTTKRIWMKKENRAKTEQNDLPQEILIDILLRLPIKSLVRSICVSKQWRSLIQDRAKTARRPKILVYKTHLKFSFQSIDQQCRVESVRRPWKKMLPLLADIAIIGSCNGLLLLRIESDLFLWNPLTRCSKKVLAYHRLGDAGYDVVSGLCFDSSRNEYKAVMALAHESPDYGGEFMVIGSFRSKLWTHVQFPYSVRTVKPGPVLNEHLHWLASKESWGHFLSTQQIVSFDPRCDKFKKVPMPQPKDEDGDGDIILGLGALDGCLCMTRFDNPRNFEGNVEVLAMKEYGMKSSWTVMFTISNLAGVFCSYHWFVPLCSTKNNEVIMNLCVGVDEGYVTAYNPNDNSNRDILMATDNYDLNAIMYEESLVTPPDYNWEEEELGGEATYFEKYLSGSIGKRKRMRNGFWRYSELEEEEYEMFGLGLESVSKELASELEEPELEEE</sequence>
<organism evidence="3 4">
    <name type="scientific">Camellia sinensis</name>
    <name type="common">Tea plant</name>
    <name type="synonym">Thea sinensis</name>
    <dbReference type="NCBI Taxonomy" id="4442"/>
    <lineage>
        <taxon>Eukaryota</taxon>
        <taxon>Viridiplantae</taxon>
        <taxon>Streptophyta</taxon>
        <taxon>Embryophyta</taxon>
        <taxon>Tracheophyta</taxon>
        <taxon>Spermatophyta</taxon>
        <taxon>Magnoliopsida</taxon>
        <taxon>eudicotyledons</taxon>
        <taxon>Gunneridae</taxon>
        <taxon>Pentapetalae</taxon>
        <taxon>asterids</taxon>
        <taxon>Ericales</taxon>
        <taxon>Theaceae</taxon>
        <taxon>Camellia</taxon>
    </lineage>
</organism>
<gene>
    <name evidence="3" type="ORF">HYC85_012880</name>
</gene>
<dbReference type="Pfam" id="PF07734">
    <property type="entry name" value="FBA_1"/>
    <property type="match status" value="1"/>
</dbReference>
<evidence type="ECO:0000313" key="3">
    <source>
        <dbReference type="EMBL" id="KAF5950887.1"/>
    </source>
</evidence>
<feature type="region of interest" description="Disordered" evidence="1">
    <location>
        <begin position="1"/>
        <end position="31"/>
    </location>
</feature>
<dbReference type="Proteomes" id="UP000593564">
    <property type="component" value="Unassembled WGS sequence"/>
</dbReference>
<dbReference type="NCBIfam" id="TIGR01640">
    <property type="entry name" value="F_box_assoc_1"/>
    <property type="match status" value="1"/>
</dbReference>
<dbReference type="PANTHER" id="PTHR31672:SF13">
    <property type="entry name" value="F-BOX PROTEIN CPR30-LIKE"/>
    <property type="match status" value="1"/>
</dbReference>
<dbReference type="AlphaFoldDB" id="A0A7J7HED5"/>
<evidence type="ECO:0000313" key="4">
    <source>
        <dbReference type="Proteomes" id="UP000593564"/>
    </source>
</evidence>
<accession>A0A7J7HED5</accession>
<evidence type="ECO:0000259" key="2">
    <source>
        <dbReference type="PROSITE" id="PS50181"/>
    </source>
</evidence>
<protein>
    <recommendedName>
        <fullName evidence="2">F-box domain-containing protein</fullName>
    </recommendedName>
</protein>
<dbReference type="InterPro" id="IPR036047">
    <property type="entry name" value="F-box-like_dom_sf"/>
</dbReference>
<dbReference type="PROSITE" id="PS50181">
    <property type="entry name" value="FBOX"/>
    <property type="match status" value="1"/>
</dbReference>
<dbReference type="InterPro" id="IPR001810">
    <property type="entry name" value="F-box_dom"/>
</dbReference>
<dbReference type="SMART" id="SM00256">
    <property type="entry name" value="FBOX"/>
    <property type="match status" value="1"/>
</dbReference>
<dbReference type="Pfam" id="PF00646">
    <property type="entry name" value="F-box"/>
    <property type="match status" value="1"/>
</dbReference>
<comment type="caution">
    <text evidence="3">The sequence shown here is derived from an EMBL/GenBank/DDBJ whole genome shotgun (WGS) entry which is preliminary data.</text>
</comment>
<reference evidence="3 4" key="2">
    <citation type="submission" date="2020-07" db="EMBL/GenBank/DDBJ databases">
        <title>Genome assembly of wild tea tree DASZ reveals pedigree and selection history of tea varieties.</title>
        <authorList>
            <person name="Zhang W."/>
        </authorList>
    </citation>
    <scope>NUCLEOTIDE SEQUENCE [LARGE SCALE GENOMIC DNA]</scope>
    <source>
        <strain evidence="4">cv. G240</strain>
        <tissue evidence="3">Leaf</tissue>
    </source>
</reference>
<name>A0A7J7HED5_CAMSI</name>
<dbReference type="InterPro" id="IPR017451">
    <property type="entry name" value="F-box-assoc_interact_dom"/>
</dbReference>
<dbReference type="SUPFAM" id="SSF81383">
    <property type="entry name" value="F-box domain"/>
    <property type="match status" value="1"/>
</dbReference>
<feature type="compositionally biased region" description="Basic residues" evidence="1">
    <location>
        <begin position="13"/>
        <end position="24"/>
    </location>
</feature>
<proteinExistence type="predicted"/>
<dbReference type="EMBL" id="JACBKZ010000005">
    <property type="protein sequence ID" value="KAF5950887.1"/>
    <property type="molecule type" value="Genomic_DNA"/>
</dbReference>
<feature type="domain" description="F-box" evidence="2">
    <location>
        <begin position="43"/>
        <end position="90"/>
    </location>
</feature>
<keyword evidence="4" id="KW-1185">Reference proteome</keyword>
<dbReference type="PANTHER" id="PTHR31672">
    <property type="entry name" value="BNACNNG10540D PROTEIN"/>
    <property type="match status" value="1"/>
</dbReference>
<dbReference type="InterPro" id="IPR006527">
    <property type="entry name" value="F-box-assoc_dom_typ1"/>
</dbReference>
<dbReference type="InterPro" id="IPR050796">
    <property type="entry name" value="SCF_F-box_component"/>
</dbReference>
<dbReference type="Gene3D" id="1.20.1280.50">
    <property type="match status" value="1"/>
</dbReference>